<dbReference type="AlphaFoldDB" id="A0A951Q219"/>
<protein>
    <submittedName>
        <fullName evidence="1">Uncharacterized protein</fullName>
    </submittedName>
</protein>
<dbReference type="Proteomes" id="UP000715781">
    <property type="component" value="Unassembled WGS sequence"/>
</dbReference>
<dbReference type="EMBL" id="JAHHHN010000021">
    <property type="protein sequence ID" value="MBW4564359.1"/>
    <property type="molecule type" value="Genomic_DNA"/>
</dbReference>
<comment type="caution">
    <text evidence="1">The sequence shown here is derived from an EMBL/GenBank/DDBJ whole genome shotgun (WGS) entry which is preliminary data.</text>
</comment>
<reference evidence="1" key="2">
    <citation type="journal article" date="2022" name="Microbiol. Resour. Announc.">
        <title>Metagenome Sequencing to Explore Phylogenomics of Terrestrial Cyanobacteria.</title>
        <authorList>
            <person name="Ward R.D."/>
            <person name="Stajich J.E."/>
            <person name="Johansen J.R."/>
            <person name="Huntemann M."/>
            <person name="Clum A."/>
            <person name="Foster B."/>
            <person name="Foster B."/>
            <person name="Roux S."/>
            <person name="Palaniappan K."/>
            <person name="Varghese N."/>
            <person name="Mukherjee S."/>
            <person name="Reddy T.B.K."/>
            <person name="Daum C."/>
            <person name="Copeland A."/>
            <person name="Chen I.A."/>
            <person name="Ivanova N.N."/>
            <person name="Kyrpides N.C."/>
            <person name="Shapiro N."/>
            <person name="Eloe-Fadrosh E.A."/>
            <person name="Pietrasiak N."/>
        </authorList>
    </citation>
    <scope>NUCLEOTIDE SEQUENCE</scope>
    <source>
        <strain evidence="1">JT2-VF2</strain>
    </source>
</reference>
<evidence type="ECO:0000313" key="2">
    <source>
        <dbReference type="Proteomes" id="UP000715781"/>
    </source>
</evidence>
<accession>A0A951Q219</accession>
<sequence>MISVHKQRPNKVLMVTGDRVLQITLHITDAIAFGTLTSQSDSVKVRHHLTVIHNESYLD</sequence>
<organism evidence="1 2">
    <name type="scientific">Mojavia pulchra JT2-VF2</name>
    <dbReference type="NCBI Taxonomy" id="287848"/>
    <lineage>
        <taxon>Bacteria</taxon>
        <taxon>Bacillati</taxon>
        <taxon>Cyanobacteriota</taxon>
        <taxon>Cyanophyceae</taxon>
        <taxon>Nostocales</taxon>
        <taxon>Nostocaceae</taxon>
    </lineage>
</organism>
<proteinExistence type="predicted"/>
<name>A0A951Q219_9NOST</name>
<reference evidence="1" key="1">
    <citation type="submission" date="2021-05" db="EMBL/GenBank/DDBJ databases">
        <authorList>
            <person name="Pietrasiak N."/>
            <person name="Ward R."/>
            <person name="Stajich J.E."/>
            <person name="Kurbessoian T."/>
        </authorList>
    </citation>
    <scope>NUCLEOTIDE SEQUENCE</scope>
    <source>
        <strain evidence="1">JT2-VF2</strain>
    </source>
</reference>
<gene>
    <name evidence="1" type="ORF">KME32_25095</name>
</gene>
<evidence type="ECO:0000313" key="1">
    <source>
        <dbReference type="EMBL" id="MBW4564359.1"/>
    </source>
</evidence>